<proteinExistence type="predicted"/>
<evidence type="ECO:0000313" key="2">
    <source>
        <dbReference type="Proteomes" id="UP000828390"/>
    </source>
</evidence>
<protein>
    <recommendedName>
        <fullName evidence="3">Tesmin/TSO1-like CXC domain-containing protein</fullName>
    </recommendedName>
</protein>
<evidence type="ECO:0000313" key="1">
    <source>
        <dbReference type="EMBL" id="KAH3804935.1"/>
    </source>
</evidence>
<reference evidence="1" key="2">
    <citation type="submission" date="2020-11" db="EMBL/GenBank/DDBJ databases">
        <authorList>
            <person name="McCartney M.A."/>
            <person name="Auch B."/>
            <person name="Kono T."/>
            <person name="Mallez S."/>
            <person name="Becker A."/>
            <person name="Gohl D.M."/>
            <person name="Silverstein K.A.T."/>
            <person name="Koren S."/>
            <person name="Bechman K.B."/>
            <person name="Herman A."/>
            <person name="Abrahante J.E."/>
            <person name="Garbe J."/>
        </authorList>
    </citation>
    <scope>NUCLEOTIDE SEQUENCE</scope>
    <source>
        <strain evidence="1">Duluth1</strain>
        <tissue evidence="1">Whole animal</tissue>
    </source>
</reference>
<gene>
    <name evidence="1" type="ORF">DPMN_133228</name>
</gene>
<reference evidence="1" key="1">
    <citation type="journal article" date="2019" name="bioRxiv">
        <title>The Genome of the Zebra Mussel, Dreissena polymorpha: A Resource for Invasive Species Research.</title>
        <authorList>
            <person name="McCartney M.A."/>
            <person name="Auch B."/>
            <person name="Kono T."/>
            <person name="Mallez S."/>
            <person name="Zhang Y."/>
            <person name="Obille A."/>
            <person name="Becker A."/>
            <person name="Abrahante J.E."/>
            <person name="Garbe J."/>
            <person name="Badalamenti J.P."/>
            <person name="Herman A."/>
            <person name="Mangelson H."/>
            <person name="Liachko I."/>
            <person name="Sullivan S."/>
            <person name="Sone E.D."/>
            <person name="Koren S."/>
            <person name="Silverstein K.A.T."/>
            <person name="Beckman K.B."/>
            <person name="Gohl D.M."/>
        </authorList>
    </citation>
    <scope>NUCLEOTIDE SEQUENCE</scope>
    <source>
        <strain evidence="1">Duluth1</strain>
        <tissue evidence="1">Whole animal</tissue>
    </source>
</reference>
<evidence type="ECO:0008006" key="3">
    <source>
        <dbReference type="Google" id="ProtNLM"/>
    </source>
</evidence>
<keyword evidence="2" id="KW-1185">Reference proteome</keyword>
<dbReference type="EMBL" id="JAIWYP010000006">
    <property type="protein sequence ID" value="KAH3804935.1"/>
    <property type="molecule type" value="Genomic_DNA"/>
</dbReference>
<comment type="caution">
    <text evidence="1">The sequence shown here is derived from an EMBL/GenBank/DDBJ whole genome shotgun (WGS) entry which is preliminary data.</text>
</comment>
<organism evidence="1 2">
    <name type="scientific">Dreissena polymorpha</name>
    <name type="common">Zebra mussel</name>
    <name type="synonym">Mytilus polymorpha</name>
    <dbReference type="NCBI Taxonomy" id="45954"/>
    <lineage>
        <taxon>Eukaryota</taxon>
        <taxon>Metazoa</taxon>
        <taxon>Spiralia</taxon>
        <taxon>Lophotrochozoa</taxon>
        <taxon>Mollusca</taxon>
        <taxon>Bivalvia</taxon>
        <taxon>Autobranchia</taxon>
        <taxon>Heteroconchia</taxon>
        <taxon>Euheterodonta</taxon>
        <taxon>Imparidentia</taxon>
        <taxon>Neoheterodontei</taxon>
        <taxon>Myida</taxon>
        <taxon>Dreissenoidea</taxon>
        <taxon>Dreissenidae</taxon>
        <taxon>Dreissena</taxon>
    </lineage>
</organism>
<dbReference type="Proteomes" id="UP000828390">
    <property type="component" value="Unassembled WGS sequence"/>
</dbReference>
<dbReference type="AlphaFoldDB" id="A0A9D4JAS4"/>
<accession>A0A9D4JAS4</accession>
<name>A0A9D4JAS4_DREPO</name>
<sequence length="122" mass="13694">MTSTKYVPVNTLPPTCSSAHYHSLRVYLQVHEWITKDNNLNPLEWGWKSDSGLLMPVQTNMPPAPDDLLKIIRCCCKTNCDSKRCTCRRHGLDCSSGCGECRGISCTNAQTVEEQDLMEDSL</sequence>